<evidence type="ECO:0000256" key="3">
    <source>
        <dbReference type="ARBA" id="ARBA00022679"/>
    </source>
</evidence>
<evidence type="ECO:0000313" key="13">
    <source>
        <dbReference type="EMBL" id="KAF4373569.1"/>
    </source>
</evidence>
<keyword evidence="9" id="KW-0175">Coiled coil</keyword>
<sequence length="980" mass="111399">MASAAAHVNNVIEEREIQKCYWKEHSVDLTLEAMMLDSKASDLDKEERPEVLSLLPPYDGKSVVELGAGIGRFTGELAQKAGQLIALDFIEDVIRKNEKMNGHYKNVKFMCADVMSPDLNISDESVFKECHTKDESGNCYELSLVGCKCIGAYVRNKKNQNQICWTWQKVSSQDDKDFQKFLDNVQYKCSGILRYERVFGPGYVSTGGFETTKEFVKKLELKPGQRVLDVGCGIGGGDFYMAENFDVEVVGIDLSVNMISLALERATGLKCSVEFEVADCTKKFYPDSSFDIIYSRDTILHIQDKPALFKSFFKWLKPGGKVLISDYCKSTRTPSIEFSNYIKQRGYDLHDVEAYGQMLKDAGFEDVIAEDRTDLFIAVLQRELDVVEKEKEEFISDFSKEDYNDIIGGWKSKLIRSTCGEQRWGLFIANKKREDSLTEDLVAFPEVELPLKDLDFIVITCFSFLFLFSIVILCFFNSDSTIMAAVDNAKVLEQEREIQKNYWMEHSADLTVEAMMLDSKASDLDKEERPEVLSLLPPYEGKSVIELGAGIGRFTGELAQKAGHLLAMDFIESAIKKNEEINGHYKNVEFRCADVTSPDLDIPEGSVDLIFSNWLLMYLSDEEVENLAERMVKWLKVGGFIFFRESCFHQSGDSKRKYNPTHYREPRFYTKIFKECQTTDGSGNSFELSLVGCKCIGAYVRNKKNQNQICWTWQKVSSQDDRGFQQFLDTVQYKCTGILRYERVFGSGYVSTGGIETTKEFVAKLDLKPGQRVLDVGCGIGGGDFYMAENFDVEVVGIDLSVNMISLALERAIGLNCSVEFEVADCTTKTYPDNSFDVIYSRDTILHIQDKPSLFKSFFKWLKPGGTVLISDYCKSSGTPTAEFASYIKQRGYDLHDVEEYGQMLSYAGFKEVIAEDRTEQFLQVLQRELDVLEKEKDEFINDFSEEDYNDIVNGWKAKLIRSSSGEQTWGLFIAKKNKE</sequence>
<dbReference type="Proteomes" id="UP000525078">
    <property type="component" value="Unassembled WGS sequence"/>
</dbReference>
<evidence type="ECO:0000259" key="11">
    <source>
        <dbReference type="Pfam" id="PF13649"/>
    </source>
</evidence>
<comment type="pathway">
    <text evidence="4">Phospholipid metabolism; phosphatidylcholine biosynthesis; phosphocholine from phosphoethanolamine: step 1/1.</text>
</comment>
<dbReference type="PANTHER" id="PTHR44307:SF2">
    <property type="entry name" value="PHOSPHOETHANOLAMINE METHYLTRANSFERASE ISOFORM X1"/>
    <property type="match status" value="1"/>
</dbReference>
<evidence type="ECO:0000256" key="7">
    <source>
        <dbReference type="ARBA" id="ARBA00047622"/>
    </source>
</evidence>
<proteinExistence type="predicted"/>
<dbReference type="InterPro" id="IPR025714">
    <property type="entry name" value="Methyltranfer_dom"/>
</dbReference>
<comment type="pathway">
    <text evidence="1">Lipid metabolism.</text>
</comment>
<dbReference type="SUPFAM" id="SSF53335">
    <property type="entry name" value="S-adenosyl-L-methionine-dependent methyltransferases"/>
    <property type="match status" value="4"/>
</dbReference>
<keyword evidence="10" id="KW-0812">Transmembrane</keyword>
<dbReference type="EMBL" id="JAATIP010000099">
    <property type="protein sequence ID" value="KAF4373569.1"/>
    <property type="molecule type" value="Genomic_DNA"/>
</dbReference>
<evidence type="ECO:0000256" key="6">
    <source>
        <dbReference type="ARBA" id="ARBA00047619"/>
    </source>
</evidence>
<comment type="caution">
    <text evidence="13">The sequence shown here is derived from an EMBL/GenBank/DDBJ whole genome shotgun (WGS) entry which is preliminary data.</text>
</comment>
<evidence type="ECO:0000256" key="8">
    <source>
        <dbReference type="ARBA" id="ARBA00047841"/>
    </source>
</evidence>
<organism evidence="13 14">
    <name type="scientific">Cannabis sativa</name>
    <name type="common">Hemp</name>
    <name type="synonym">Marijuana</name>
    <dbReference type="NCBI Taxonomy" id="3483"/>
    <lineage>
        <taxon>Eukaryota</taxon>
        <taxon>Viridiplantae</taxon>
        <taxon>Streptophyta</taxon>
        <taxon>Embryophyta</taxon>
        <taxon>Tracheophyta</taxon>
        <taxon>Spermatophyta</taxon>
        <taxon>Magnoliopsida</taxon>
        <taxon>eudicotyledons</taxon>
        <taxon>Gunneridae</taxon>
        <taxon>Pentapetalae</taxon>
        <taxon>rosids</taxon>
        <taxon>fabids</taxon>
        <taxon>Rosales</taxon>
        <taxon>Cannabaceae</taxon>
        <taxon>Cannabis</taxon>
    </lineage>
</organism>
<dbReference type="Gene3D" id="3.40.50.150">
    <property type="entry name" value="Vaccinia Virus protein VP39"/>
    <property type="match status" value="5"/>
</dbReference>
<keyword evidence="3" id="KW-0808">Transferase</keyword>
<evidence type="ECO:0000256" key="10">
    <source>
        <dbReference type="SAM" id="Phobius"/>
    </source>
</evidence>
<comment type="catalytic activity">
    <reaction evidence="6">
        <text>N,N-dimethylethanolamine phosphate + S-adenosyl-L-methionine = phosphocholine + S-adenosyl-L-homocysteine + H(+)</text>
        <dbReference type="Rhea" id="RHEA:25325"/>
        <dbReference type="ChEBI" id="CHEBI:15378"/>
        <dbReference type="ChEBI" id="CHEBI:57856"/>
        <dbReference type="ChEBI" id="CHEBI:58641"/>
        <dbReference type="ChEBI" id="CHEBI:59789"/>
        <dbReference type="ChEBI" id="CHEBI:295975"/>
        <dbReference type="EC" id="2.1.1.103"/>
    </reaction>
    <physiologicalReaction direction="left-to-right" evidence="6">
        <dbReference type="Rhea" id="RHEA:25326"/>
    </physiologicalReaction>
</comment>
<dbReference type="AlphaFoldDB" id="A0A7J6FV50"/>
<feature type="domain" description="Methyltransferase" evidence="12">
    <location>
        <begin position="222"/>
        <end position="332"/>
    </location>
</feature>
<dbReference type="PROSITE" id="PS51582">
    <property type="entry name" value="SAM_PEAMT"/>
    <property type="match status" value="2"/>
</dbReference>
<accession>A0A7J6FV50</accession>
<evidence type="ECO:0000256" key="5">
    <source>
        <dbReference type="ARBA" id="ARBA00035674"/>
    </source>
</evidence>
<comment type="catalytic activity">
    <reaction evidence="8">
        <text>N-methylethanolamine phosphate + S-adenosyl-L-methionine = N,N-dimethylethanolamine phosphate + S-adenosyl-L-homocysteine + H(+)</text>
        <dbReference type="Rhea" id="RHEA:25321"/>
        <dbReference type="ChEBI" id="CHEBI:15378"/>
        <dbReference type="ChEBI" id="CHEBI:57781"/>
        <dbReference type="ChEBI" id="CHEBI:57856"/>
        <dbReference type="ChEBI" id="CHEBI:58641"/>
        <dbReference type="ChEBI" id="CHEBI:59789"/>
        <dbReference type="EC" id="2.1.1.103"/>
    </reaction>
    <physiologicalReaction direction="left-to-right" evidence="8">
        <dbReference type="Rhea" id="RHEA:25322"/>
    </physiologicalReaction>
</comment>
<feature type="domain" description="Methyltransferase" evidence="11">
    <location>
        <begin position="544"/>
        <end position="639"/>
    </location>
</feature>
<dbReference type="PANTHER" id="PTHR44307">
    <property type="entry name" value="PHOSPHOETHANOLAMINE METHYLTRANSFERASE"/>
    <property type="match status" value="1"/>
</dbReference>
<reference evidence="13 14" key="1">
    <citation type="journal article" date="2020" name="bioRxiv">
        <title>Sequence and annotation of 42 cannabis genomes reveals extensive copy number variation in cannabinoid synthesis and pathogen resistance genes.</title>
        <authorList>
            <person name="Mckernan K.J."/>
            <person name="Helbert Y."/>
            <person name="Kane L.T."/>
            <person name="Ebling H."/>
            <person name="Zhang L."/>
            <person name="Liu B."/>
            <person name="Eaton Z."/>
            <person name="Mclaughlin S."/>
            <person name="Kingan S."/>
            <person name="Baybayan P."/>
            <person name="Concepcion G."/>
            <person name="Jordan M."/>
            <person name="Riva A."/>
            <person name="Barbazuk W."/>
            <person name="Harkins T."/>
        </authorList>
    </citation>
    <scope>NUCLEOTIDE SEQUENCE [LARGE SCALE GENOMIC DNA]</scope>
    <source>
        <strain evidence="14">cv. Jamaican Lion 4</strain>
        <tissue evidence="13">Leaf</tissue>
    </source>
</reference>
<dbReference type="InterPro" id="IPR041698">
    <property type="entry name" value="Methyltransf_25"/>
</dbReference>
<evidence type="ECO:0000256" key="2">
    <source>
        <dbReference type="ARBA" id="ARBA00022603"/>
    </source>
</evidence>
<evidence type="ECO:0000259" key="12">
    <source>
        <dbReference type="Pfam" id="PF13847"/>
    </source>
</evidence>
<keyword evidence="10" id="KW-1133">Transmembrane helix</keyword>
<evidence type="ECO:0000256" key="1">
    <source>
        <dbReference type="ARBA" id="ARBA00005189"/>
    </source>
</evidence>
<dbReference type="GO" id="GO:0032259">
    <property type="term" value="P:methylation"/>
    <property type="evidence" value="ECO:0007669"/>
    <property type="project" value="UniProtKB-KW"/>
</dbReference>
<dbReference type="CDD" id="cd02440">
    <property type="entry name" value="AdoMet_MTases"/>
    <property type="match status" value="4"/>
</dbReference>
<keyword evidence="2" id="KW-0489">Methyltransferase</keyword>
<dbReference type="Pfam" id="PF13847">
    <property type="entry name" value="Methyltransf_31"/>
    <property type="match status" value="2"/>
</dbReference>
<feature type="coiled-coil region" evidence="9">
    <location>
        <begin position="916"/>
        <end position="943"/>
    </location>
</feature>
<dbReference type="InterPro" id="IPR029063">
    <property type="entry name" value="SAM-dependent_MTases_sf"/>
</dbReference>
<dbReference type="EC" id="2.1.1.103" evidence="5"/>
<protein>
    <recommendedName>
        <fullName evidence="5">phosphoethanolamine N-methyltransferase</fullName>
        <ecNumber evidence="5">2.1.1.103</ecNumber>
    </recommendedName>
</protein>
<evidence type="ECO:0000313" key="14">
    <source>
        <dbReference type="Proteomes" id="UP000525078"/>
    </source>
</evidence>
<comment type="catalytic activity">
    <reaction evidence="7">
        <text>phosphoethanolamine + S-adenosyl-L-methionine = N-methylethanolamine phosphate + S-adenosyl-L-homocysteine + H(+)</text>
        <dbReference type="Rhea" id="RHEA:20365"/>
        <dbReference type="ChEBI" id="CHEBI:15378"/>
        <dbReference type="ChEBI" id="CHEBI:57781"/>
        <dbReference type="ChEBI" id="CHEBI:57856"/>
        <dbReference type="ChEBI" id="CHEBI:58190"/>
        <dbReference type="ChEBI" id="CHEBI:59789"/>
        <dbReference type="EC" id="2.1.1.103"/>
    </reaction>
    <physiologicalReaction direction="left-to-right" evidence="7">
        <dbReference type="Rhea" id="RHEA:20366"/>
    </physiologicalReaction>
</comment>
<evidence type="ECO:0000256" key="9">
    <source>
        <dbReference type="SAM" id="Coils"/>
    </source>
</evidence>
<name>A0A7J6FV50_CANSA</name>
<dbReference type="Pfam" id="PF13649">
    <property type="entry name" value="Methyltransf_25"/>
    <property type="match status" value="1"/>
</dbReference>
<dbReference type="GO" id="GO:0006656">
    <property type="term" value="P:phosphatidylcholine biosynthetic process"/>
    <property type="evidence" value="ECO:0007669"/>
    <property type="project" value="InterPro"/>
</dbReference>
<feature type="transmembrane region" description="Helical" evidence="10">
    <location>
        <begin position="456"/>
        <end position="476"/>
    </location>
</feature>
<dbReference type="GO" id="GO:0000234">
    <property type="term" value="F:phosphoethanolamine N-methyltransferase activity"/>
    <property type="evidence" value="ECO:0007669"/>
    <property type="project" value="UniProtKB-EC"/>
</dbReference>
<evidence type="ECO:0000256" key="4">
    <source>
        <dbReference type="ARBA" id="ARBA00035631"/>
    </source>
</evidence>
<dbReference type="InterPro" id="IPR025771">
    <property type="entry name" value="Phosphoethanolamine_N-MeTrfase"/>
</dbReference>
<gene>
    <name evidence="13" type="ORF">F8388_025263</name>
</gene>
<feature type="domain" description="Methyltransferase" evidence="12">
    <location>
        <begin position="768"/>
        <end position="876"/>
    </location>
</feature>
<keyword evidence="10" id="KW-0472">Membrane</keyword>